<dbReference type="PANTHER" id="PTHR13119">
    <property type="entry name" value="ZINC FINGER CCCH DOMAIN-CONTAINING PROTEI"/>
    <property type="match status" value="1"/>
</dbReference>
<gene>
    <name evidence="8" type="ORF">FRX31_031142</name>
</gene>
<dbReference type="InterPro" id="IPR000571">
    <property type="entry name" value="Znf_CCCH"/>
</dbReference>
<keyword evidence="1 5" id="KW-0479">Metal-binding</keyword>
<reference evidence="8 9" key="1">
    <citation type="submission" date="2020-06" db="EMBL/GenBank/DDBJ databases">
        <title>Transcriptomic and genomic resources for Thalictrum thalictroides and T. hernandezii: Facilitating candidate gene discovery in an emerging model plant lineage.</title>
        <authorList>
            <person name="Arias T."/>
            <person name="Riano-Pachon D.M."/>
            <person name="Di Stilio V.S."/>
        </authorList>
    </citation>
    <scope>NUCLEOTIDE SEQUENCE [LARGE SCALE GENOMIC DNA]</scope>
    <source>
        <strain evidence="9">cv. WT478/WT964</strain>
        <tissue evidence="8">Leaves</tissue>
    </source>
</reference>
<dbReference type="GO" id="GO:0005634">
    <property type="term" value="C:nucleus"/>
    <property type="evidence" value="ECO:0007669"/>
    <property type="project" value="TreeGrafter"/>
</dbReference>
<dbReference type="AlphaFoldDB" id="A0A7J6V4V0"/>
<dbReference type="Pfam" id="PF13203">
    <property type="entry name" value="DUF2201_N"/>
    <property type="match status" value="1"/>
</dbReference>
<dbReference type="SUPFAM" id="SSF90229">
    <property type="entry name" value="CCCH zinc finger"/>
    <property type="match status" value="2"/>
</dbReference>
<keyword evidence="3 5" id="KW-0863">Zinc-finger</keyword>
<keyword evidence="4 5" id="KW-0862">Zinc</keyword>
<evidence type="ECO:0000313" key="9">
    <source>
        <dbReference type="Proteomes" id="UP000554482"/>
    </source>
</evidence>
<dbReference type="GO" id="GO:0008270">
    <property type="term" value="F:zinc ion binding"/>
    <property type="evidence" value="ECO:0007669"/>
    <property type="project" value="UniProtKB-KW"/>
</dbReference>
<dbReference type="SMART" id="SM00356">
    <property type="entry name" value="ZnF_C3H1"/>
    <property type="match status" value="3"/>
</dbReference>
<organism evidence="8 9">
    <name type="scientific">Thalictrum thalictroides</name>
    <name type="common">Rue-anemone</name>
    <name type="synonym">Anemone thalictroides</name>
    <dbReference type="NCBI Taxonomy" id="46969"/>
    <lineage>
        <taxon>Eukaryota</taxon>
        <taxon>Viridiplantae</taxon>
        <taxon>Streptophyta</taxon>
        <taxon>Embryophyta</taxon>
        <taxon>Tracheophyta</taxon>
        <taxon>Spermatophyta</taxon>
        <taxon>Magnoliopsida</taxon>
        <taxon>Ranunculales</taxon>
        <taxon>Ranunculaceae</taxon>
        <taxon>Thalictroideae</taxon>
        <taxon>Thalictrum</taxon>
    </lineage>
</organism>
<dbReference type="PROSITE" id="PS50103">
    <property type="entry name" value="ZF_C3H1"/>
    <property type="match status" value="3"/>
</dbReference>
<dbReference type="Gene3D" id="4.10.1000.10">
    <property type="entry name" value="Zinc finger, CCCH-type"/>
    <property type="match status" value="1"/>
</dbReference>
<feature type="compositionally biased region" description="Basic and acidic residues" evidence="6">
    <location>
        <begin position="46"/>
        <end position="55"/>
    </location>
</feature>
<sequence>MGGEEEEAVVAIALGFPPYQRSLLKSKTYEAFVKISSLFYQISPKSGKESQEKEQACISENSVENELDNENVVEKREAGSGREQREKAGDMIKDLDIEEGEISDDTAEIIISDDQENHSVEFPERRVEEGPIFGDFIEEGEFPATCTEQNRIHEKDILSTSSIGEMSNFIDNIGLNVVKGKKFEEWSSENLIRGSPQLDRRKNNGGITMDTLGHSGAASERVMADIEGKKASVKDIEVGVKRKRVVTKERKERKKAKRRIKRVQKDRQEGVKRLNLRRNVKEKPKPKLPCKHHLKGKCQQGDSCKFSHDFTPLTKSEPCRFFACNKCLKGDDCPYDHELFKYQCDSYKSKGFCPRGDTCLFSHKMPLPRLESDANKKALENFSIQPLKGSTYQQTLNMSKNMTRRTPASLGSITRHPGQKAEEMKPAAQAPKGISFLLFDKDPSADSSKQQKSNLPPIGDNGVAICSIQHGAPQKLHNSNEMLVRPQSKMMAEGQDKNINSAHKAPTSQIIRTMDQSVQSTASHGNFPTVSSILQEFLFNGH</sequence>
<feature type="domain" description="C3H1-type" evidence="7">
    <location>
        <begin position="284"/>
        <end position="311"/>
    </location>
</feature>
<keyword evidence="2" id="KW-0677">Repeat</keyword>
<evidence type="ECO:0000256" key="4">
    <source>
        <dbReference type="ARBA" id="ARBA00022833"/>
    </source>
</evidence>
<comment type="caution">
    <text evidence="8">The sequence shown here is derived from an EMBL/GenBank/DDBJ whole genome shotgun (WGS) entry which is preliminary data.</text>
</comment>
<dbReference type="OrthoDB" id="411372at2759"/>
<proteinExistence type="predicted"/>
<dbReference type="EMBL" id="JABWDY010039031">
    <property type="protein sequence ID" value="KAF5179270.1"/>
    <property type="molecule type" value="Genomic_DNA"/>
</dbReference>
<evidence type="ECO:0000256" key="3">
    <source>
        <dbReference type="ARBA" id="ARBA00022771"/>
    </source>
</evidence>
<dbReference type="PANTHER" id="PTHR13119:SF12">
    <property type="entry name" value="PROTEIN SUPPRESSOR OF SABLE"/>
    <property type="match status" value="1"/>
</dbReference>
<feature type="region of interest" description="Disordered" evidence="6">
    <location>
        <begin position="44"/>
        <end position="89"/>
    </location>
</feature>
<feature type="zinc finger region" description="C3H1-type" evidence="5">
    <location>
        <begin position="284"/>
        <end position="311"/>
    </location>
</feature>
<evidence type="ECO:0000256" key="6">
    <source>
        <dbReference type="SAM" id="MobiDB-lite"/>
    </source>
</evidence>
<evidence type="ECO:0000256" key="2">
    <source>
        <dbReference type="ARBA" id="ARBA00022737"/>
    </source>
</evidence>
<dbReference type="InterPro" id="IPR036855">
    <property type="entry name" value="Znf_CCCH_sf"/>
</dbReference>
<dbReference type="Proteomes" id="UP000554482">
    <property type="component" value="Unassembled WGS sequence"/>
</dbReference>
<evidence type="ECO:0000259" key="7">
    <source>
        <dbReference type="PROSITE" id="PS50103"/>
    </source>
</evidence>
<accession>A0A7J6V4V0</accession>
<protein>
    <submittedName>
        <fullName evidence="8">Zinc finger ccch domain-containing protein</fullName>
    </submittedName>
</protein>
<evidence type="ECO:0000256" key="5">
    <source>
        <dbReference type="PROSITE-ProRule" id="PRU00723"/>
    </source>
</evidence>
<feature type="zinc finger region" description="C3H1-type" evidence="5">
    <location>
        <begin position="343"/>
        <end position="366"/>
    </location>
</feature>
<feature type="compositionally biased region" description="Basic and acidic residues" evidence="6">
    <location>
        <begin position="72"/>
        <end position="89"/>
    </location>
</feature>
<feature type="domain" description="C3H1-type" evidence="7">
    <location>
        <begin position="313"/>
        <end position="340"/>
    </location>
</feature>
<feature type="zinc finger region" description="C3H1-type" evidence="5">
    <location>
        <begin position="313"/>
        <end position="340"/>
    </location>
</feature>
<dbReference type="GO" id="GO:0003723">
    <property type="term" value="F:RNA binding"/>
    <property type="evidence" value="ECO:0007669"/>
    <property type="project" value="InterPro"/>
</dbReference>
<feature type="domain" description="C3H1-type" evidence="7">
    <location>
        <begin position="343"/>
        <end position="366"/>
    </location>
</feature>
<keyword evidence="9" id="KW-1185">Reference proteome</keyword>
<name>A0A7J6V4V0_THATH</name>
<dbReference type="InterPro" id="IPR045124">
    <property type="entry name" value="Su(sable)-like"/>
</dbReference>
<evidence type="ECO:0000256" key="1">
    <source>
        <dbReference type="ARBA" id="ARBA00022723"/>
    </source>
</evidence>
<dbReference type="GO" id="GO:0045892">
    <property type="term" value="P:negative regulation of DNA-templated transcription"/>
    <property type="evidence" value="ECO:0007669"/>
    <property type="project" value="InterPro"/>
</dbReference>
<evidence type="ECO:0000313" key="8">
    <source>
        <dbReference type="EMBL" id="KAF5179270.1"/>
    </source>
</evidence>
<feature type="region of interest" description="Disordered" evidence="6">
    <location>
        <begin position="408"/>
        <end position="428"/>
    </location>
</feature>
<dbReference type="Pfam" id="PF14608">
    <property type="entry name" value="zf-CCCH_2"/>
    <property type="match status" value="2"/>
</dbReference>
<dbReference type="Gene3D" id="1.20.120.1350">
    <property type="entry name" value="Pneumovirus matrix protein 2 (M2), zinc-binding domain"/>
    <property type="match status" value="1"/>
</dbReference>
<dbReference type="InterPro" id="IPR025154">
    <property type="entry name" value="Put_metallopeptidase_dom"/>
</dbReference>